<dbReference type="SUPFAM" id="SSF53098">
    <property type="entry name" value="Ribonuclease H-like"/>
    <property type="match status" value="1"/>
</dbReference>
<accession>B8GRT3</accession>
<evidence type="ECO:0000313" key="2">
    <source>
        <dbReference type="Proteomes" id="UP000002383"/>
    </source>
</evidence>
<dbReference type="InterPro" id="IPR036397">
    <property type="entry name" value="RNaseH_sf"/>
</dbReference>
<dbReference type="Gene3D" id="3.30.420.10">
    <property type="entry name" value="Ribonuclease H-like superfamily/Ribonuclease H"/>
    <property type="match status" value="1"/>
</dbReference>
<dbReference type="KEGG" id="tgr:Tgr7_1553"/>
<reference evidence="1 2" key="1">
    <citation type="journal article" date="2011" name="Stand. Genomic Sci.">
        <title>Complete genome sequence of 'Thioalkalivibrio sulfidophilus' HL-EbGr7.</title>
        <authorList>
            <person name="Muyzer G."/>
            <person name="Sorokin D.Y."/>
            <person name="Mavromatis K."/>
            <person name="Lapidus A."/>
            <person name="Clum A."/>
            <person name="Ivanova N."/>
            <person name="Pati A."/>
            <person name="d'Haeseleer P."/>
            <person name="Woyke T."/>
            <person name="Kyrpides N.C."/>
        </authorList>
    </citation>
    <scope>NUCLEOTIDE SEQUENCE [LARGE SCALE GENOMIC DNA]</scope>
    <source>
        <strain evidence="1 2">HL-EbGR7</strain>
    </source>
</reference>
<dbReference type="OrthoDB" id="5705783at2"/>
<keyword evidence="2" id="KW-1185">Reference proteome</keyword>
<organism evidence="1 2">
    <name type="scientific">Thioalkalivibrio sulfidiphilus (strain HL-EbGR7)</name>
    <dbReference type="NCBI Taxonomy" id="396588"/>
    <lineage>
        <taxon>Bacteria</taxon>
        <taxon>Pseudomonadati</taxon>
        <taxon>Pseudomonadota</taxon>
        <taxon>Gammaproteobacteria</taxon>
        <taxon>Chromatiales</taxon>
        <taxon>Ectothiorhodospiraceae</taxon>
        <taxon>Thioalkalivibrio</taxon>
    </lineage>
</organism>
<name>B8GRT3_THISH</name>
<evidence type="ECO:0008006" key="3">
    <source>
        <dbReference type="Google" id="ProtNLM"/>
    </source>
</evidence>
<dbReference type="InterPro" id="IPR012337">
    <property type="entry name" value="RNaseH-like_sf"/>
</dbReference>
<dbReference type="GO" id="GO:0003676">
    <property type="term" value="F:nucleic acid binding"/>
    <property type="evidence" value="ECO:0007669"/>
    <property type="project" value="InterPro"/>
</dbReference>
<sequence length="166" mass="18939">MPCFLDFEASSLSGDSYPIQVAWSDARGHIECHLIRPEADWTDWDEHSEEAHGLERERVISEGVEAEEICRRMNAVLGGLTVLTDALSMDRFWLLRLFEAGNRMPSFRLADITPLLQQRLSLKGEEAQARIQALQSRAWRNVPGHAHRADHDVAYLMELWRLSGEG</sequence>
<dbReference type="EMBL" id="CP001339">
    <property type="protein sequence ID" value="ACL72637.1"/>
    <property type="molecule type" value="Genomic_DNA"/>
</dbReference>
<dbReference type="eggNOG" id="COG0847">
    <property type="taxonomic scope" value="Bacteria"/>
</dbReference>
<protein>
    <recommendedName>
        <fullName evidence="3">Exonuclease domain-containing protein</fullName>
    </recommendedName>
</protein>
<dbReference type="STRING" id="396588.Tgr7_1553"/>
<dbReference type="HOGENOM" id="CLU_117593_1_0_6"/>
<proteinExistence type="predicted"/>
<dbReference type="AlphaFoldDB" id="B8GRT3"/>
<gene>
    <name evidence="1" type="ordered locus">Tgr7_1553</name>
</gene>
<dbReference type="Proteomes" id="UP000002383">
    <property type="component" value="Chromosome"/>
</dbReference>
<evidence type="ECO:0000313" key="1">
    <source>
        <dbReference type="EMBL" id="ACL72637.1"/>
    </source>
</evidence>